<keyword evidence="1" id="KW-0812">Transmembrane</keyword>
<name>A0A196SIH8_BLAHN</name>
<proteinExistence type="predicted"/>
<dbReference type="PANTHER" id="PTHR43681">
    <property type="entry name" value="TRANSMEMBRANE GTPASE FZO"/>
    <property type="match status" value="1"/>
</dbReference>
<dbReference type="Gene3D" id="3.40.50.300">
    <property type="entry name" value="P-loop containing nucleotide triphosphate hydrolases"/>
    <property type="match status" value="1"/>
</dbReference>
<protein>
    <submittedName>
        <fullName evidence="3">Dynamin family protein</fullName>
    </submittedName>
</protein>
<dbReference type="PANTHER" id="PTHR43681:SF1">
    <property type="entry name" value="SARCALUMENIN"/>
    <property type="match status" value="1"/>
</dbReference>
<gene>
    <name evidence="3" type="ORF">AV274_1429</name>
</gene>
<evidence type="ECO:0000313" key="3">
    <source>
        <dbReference type="EMBL" id="OAO16840.1"/>
    </source>
</evidence>
<keyword evidence="4" id="KW-1185">Reference proteome</keyword>
<sequence>MIRSSVRSACNAIRFAQSMRYIAPRRFMATKSVELRDTLQKIYEDTLLPINDKVNGPLEKTTQQIPAMPIVFLLGNHSSGKSTFINYITGQSVQHTGVAPTDDSFTVIVPGQENTTKDGRTLVDDPDFGFGGLQRFGLPFLGHLSMKVRNDINTKDIILVDSPGMIDNPSTGMEKSSSRDRGYDFMGVTKWFAEKADVILFFFDPDKPGTTGETLQALTQALQGQDSKLHIILNKVDQFSKVHDFGRAYGALAWNLAKVIPRKDMPEINTMCVPHNEGMKEPDSPCIPLDDLQHTRQQVVDMVMNAPAARIDNMISKVSDSAQMLLVHSRVVNALKYNVARMARAKWAESILTALFGAAVTAGFWTLGTGVEVTAAMGALSVLGGGGMYAYKDFENKKEMKRITEDDALNHLFHTLYYKEISEGDEFIQSMWRRIFGSTKQMLNTVGLGDCESLKRSELARLEDIVRETVPRLRRETAPLRSGDDRHLPKEESA</sequence>
<keyword evidence="1" id="KW-1133">Transmembrane helix</keyword>
<reference evidence="3 4" key="1">
    <citation type="submission" date="2016-05" db="EMBL/GenBank/DDBJ databases">
        <title>Nuclear genome of Blastocystis sp. subtype 1 NandII.</title>
        <authorList>
            <person name="Gentekaki E."/>
            <person name="Curtis B."/>
            <person name="Stairs C."/>
            <person name="Eme L."/>
            <person name="Herman E."/>
            <person name="Klimes V."/>
            <person name="Arias M.C."/>
            <person name="Elias M."/>
            <person name="Hilliou F."/>
            <person name="Klute M."/>
            <person name="Malik S.-B."/>
            <person name="Pightling A."/>
            <person name="Rachubinski R."/>
            <person name="Salas D."/>
            <person name="Schlacht A."/>
            <person name="Suga H."/>
            <person name="Archibald J."/>
            <person name="Ball S.G."/>
            <person name="Clark G."/>
            <person name="Dacks J."/>
            <person name="Van Der Giezen M."/>
            <person name="Tsaousis A."/>
            <person name="Roger A."/>
        </authorList>
    </citation>
    <scope>NUCLEOTIDE SEQUENCE [LARGE SCALE GENOMIC DNA]</scope>
    <source>
        <strain evidence="4">ATCC 50177 / NandII</strain>
    </source>
</reference>
<feature type="domain" description="G" evidence="2">
    <location>
        <begin position="71"/>
        <end position="235"/>
    </location>
</feature>
<dbReference type="InterPro" id="IPR027417">
    <property type="entry name" value="P-loop_NTPase"/>
</dbReference>
<dbReference type="GO" id="GO:0005525">
    <property type="term" value="F:GTP binding"/>
    <property type="evidence" value="ECO:0007669"/>
    <property type="project" value="InterPro"/>
</dbReference>
<evidence type="ECO:0000313" key="4">
    <source>
        <dbReference type="Proteomes" id="UP000078348"/>
    </source>
</evidence>
<dbReference type="Pfam" id="PF01926">
    <property type="entry name" value="MMR_HSR1"/>
    <property type="match status" value="1"/>
</dbReference>
<dbReference type="EMBL" id="LXWW01000057">
    <property type="protein sequence ID" value="OAO16840.1"/>
    <property type="molecule type" value="Genomic_DNA"/>
</dbReference>
<dbReference type="SUPFAM" id="SSF52540">
    <property type="entry name" value="P-loop containing nucleoside triphosphate hydrolases"/>
    <property type="match status" value="1"/>
</dbReference>
<keyword evidence="1" id="KW-0472">Membrane</keyword>
<dbReference type="AlphaFoldDB" id="A0A196SIH8"/>
<dbReference type="STRING" id="478820.A0A196SIH8"/>
<organism evidence="3 4">
    <name type="scientific">Blastocystis sp. subtype 1 (strain ATCC 50177 / NandII)</name>
    <dbReference type="NCBI Taxonomy" id="478820"/>
    <lineage>
        <taxon>Eukaryota</taxon>
        <taxon>Sar</taxon>
        <taxon>Stramenopiles</taxon>
        <taxon>Bigyra</taxon>
        <taxon>Opalozoa</taxon>
        <taxon>Opalinata</taxon>
        <taxon>Blastocystidae</taxon>
        <taxon>Blastocystis</taxon>
    </lineage>
</organism>
<accession>A0A196SIH8</accession>
<dbReference type="Proteomes" id="UP000078348">
    <property type="component" value="Unassembled WGS sequence"/>
</dbReference>
<dbReference type="InterPro" id="IPR006073">
    <property type="entry name" value="GTP-bd"/>
</dbReference>
<comment type="caution">
    <text evidence="3">The sequence shown here is derived from an EMBL/GenBank/DDBJ whole genome shotgun (WGS) entry which is preliminary data.</text>
</comment>
<feature type="transmembrane region" description="Helical" evidence="1">
    <location>
        <begin position="373"/>
        <end position="391"/>
    </location>
</feature>
<evidence type="ECO:0000259" key="2">
    <source>
        <dbReference type="Pfam" id="PF01926"/>
    </source>
</evidence>
<dbReference type="OrthoDB" id="1716625at2759"/>
<feature type="transmembrane region" description="Helical" evidence="1">
    <location>
        <begin position="347"/>
        <end position="367"/>
    </location>
</feature>
<evidence type="ECO:0000256" key="1">
    <source>
        <dbReference type="SAM" id="Phobius"/>
    </source>
</evidence>
<dbReference type="InterPro" id="IPR051943">
    <property type="entry name" value="TRAFAC_Dynamin-like_GTPase"/>
</dbReference>